<evidence type="ECO:0000256" key="1">
    <source>
        <dbReference type="ARBA" id="ARBA00004651"/>
    </source>
</evidence>
<keyword evidence="8" id="KW-0547">Nucleotide-binding</keyword>
<dbReference type="Proteomes" id="UP001156441">
    <property type="component" value="Unassembled WGS sequence"/>
</dbReference>
<dbReference type="PANTHER" id="PTHR43394:SF1">
    <property type="entry name" value="ATP-BINDING CASSETTE SUB-FAMILY B MEMBER 10, MITOCHONDRIAL"/>
    <property type="match status" value="1"/>
</dbReference>
<keyword evidence="9" id="KW-1185">Reference proteome</keyword>
<evidence type="ECO:0000256" key="5">
    <source>
        <dbReference type="SAM" id="Phobius"/>
    </source>
</evidence>
<proteinExistence type="predicted"/>
<evidence type="ECO:0000313" key="8">
    <source>
        <dbReference type="EMBL" id="MCT2581694.1"/>
    </source>
</evidence>
<keyword evidence="8" id="KW-0067">ATP-binding</keyword>
<dbReference type="InterPro" id="IPR003439">
    <property type="entry name" value="ABC_transporter-like_ATP-bd"/>
</dbReference>
<evidence type="ECO:0000256" key="4">
    <source>
        <dbReference type="ARBA" id="ARBA00023136"/>
    </source>
</evidence>
<accession>A0ABT2J313</accession>
<keyword evidence="4 5" id="KW-0472">Membrane</keyword>
<evidence type="ECO:0000313" key="9">
    <source>
        <dbReference type="Proteomes" id="UP001156441"/>
    </source>
</evidence>
<feature type="transmembrane region" description="Helical" evidence="5">
    <location>
        <begin position="252"/>
        <end position="274"/>
    </location>
</feature>
<dbReference type="Pfam" id="PF00005">
    <property type="entry name" value="ABC_tran"/>
    <property type="match status" value="1"/>
</dbReference>
<dbReference type="PROSITE" id="PS50929">
    <property type="entry name" value="ABC_TM1F"/>
    <property type="match status" value="1"/>
</dbReference>
<evidence type="ECO:0000259" key="7">
    <source>
        <dbReference type="PROSITE" id="PS50929"/>
    </source>
</evidence>
<dbReference type="InterPro" id="IPR027417">
    <property type="entry name" value="P-loop_NTPase"/>
</dbReference>
<gene>
    <name evidence="8" type="ORF">JT362_00985</name>
</gene>
<feature type="transmembrane region" description="Helical" evidence="5">
    <location>
        <begin position="147"/>
        <end position="166"/>
    </location>
</feature>
<organism evidence="8 9">
    <name type="scientific">Actinophytocola gossypii</name>
    <dbReference type="NCBI Taxonomy" id="2812003"/>
    <lineage>
        <taxon>Bacteria</taxon>
        <taxon>Bacillati</taxon>
        <taxon>Actinomycetota</taxon>
        <taxon>Actinomycetes</taxon>
        <taxon>Pseudonocardiales</taxon>
        <taxon>Pseudonocardiaceae</taxon>
    </lineage>
</organism>
<dbReference type="SUPFAM" id="SSF90123">
    <property type="entry name" value="ABC transporter transmembrane region"/>
    <property type="match status" value="1"/>
</dbReference>
<comment type="subcellular location">
    <subcellularLocation>
        <location evidence="1">Cell membrane</location>
        <topology evidence="1">Multi-pass membrane protein</topology>
    </subcellularLocation>
</comment>
<reference evidence="8 9" key="1">
    <citation type="submission" date="2021-02" db="EMBL/GenBank/DDBJ databases">
        <title>Actinophytocola xerophila sp. nov., isolated from soil of cotton cropping field.</title>
        <authorList>
            <person name="Huang R."/>
            <person name="Chen X."/>
            <person name="Ge X."/>
            <person name="Liu W."/>
        </authorList>
    </citation>
    <scope>NUCLEOTIDE SEQUENCE [LARGE SCALE GENOMIC DNA]</scope>
    <source>
        <strain evidence="8 9">S1-96</strain>
    </source>
</reference>
<name>A0ABT2J313_9PSEU</name>
<dbReference type="SUPFAM" id="SSF52540">
    <property type="entry name" value="P-loop containing nucleoside triphosphate hydrolases"/>
    <property type="match status" value="1"/>
</dbReference>
<feature type="transmembrane region" description="Helical" evidence="5">
    <location>
        <begin position="286"/>
        <end position="307"/>
    </location>
</feature>
<feature type="transmembrane region" description="Helical" evidence="5">
    <location>
        <begin position="172"/>
        <end position="192"/>
    </location>
</feature>
<dbReference type="CDD" id="cd07346">
    <property type="entry name" value="ABC_6TM_exporters"/>
    <property type="match status" value="1"/>
</dbReference>
<dbReference type="GO" id="GO:0005524">
    <property type="term" value="F:ATP binding"/>
    <property type="evidence" value="ECO:0007669"/>
    <property type="project" value="UniProtKB-KW"/>
</dbReference>
<keyword evidence="2 5" id="KW-0812">Transmembrane</keyword>
<dbReference type="Gene3D" id="1.20.1560.10">
    <property type="entry name" value="ABC transporter type 1, transmembrane domain"/>
    <property type="match status" value="1"/>
</dbReference>
<evidence type="ECO:0000259" key="6">
    <source>
        <dbReference type="PROSITE" id="PS50893"/>
    </source>
</evidence>
<dbReference type="Gene3D" id="3.40.50.300">
    <property type="entry name" value="P-loop containing nucleotide triphosphate hydrolases"/>
    <property type="match status" value="1"/>
</dbReference>
<dbReference type="PANTHER" id="PTHR43394">
    <property type="entry name" value="ATP-DEPENDENT PERMEASE MDL1, MITOCHONDRIAL"/>
    <property type="match status" value="1"/>
</dbReference>
<dbReference type="RefSeq" id="WP_260189053.1">
    <property type="nucleotide sequence ID" value="NZ_JAFFZE010000003.1"/>
</dbReference>
<feature type="domain" description="ABC transporter" evidence="6">
    <location>
        <begin position="261"/>
        <end position="564"/>
    </location>
</feature>
<sequence length="570" mass="60567">MRLKVPYADPGVPDTRGPGRYLWWLVRKQPGRVSLGVLLASTWMLGLVVQPYLLARAIDDGLRPENLTALGTWTLALLAAGAANAAIGVLRHRTMTFIRLDAGFRTVQVVIRHAAAVGAELPRRVSTGEVVSIGAADLDRVMRTMTVTGPGVAAVVSYAVVAVVLTGISPPLALVVLLGLPALMLALGPLLNRMRDTETAYREQQGALAARAGDIVAGLRVLCGIGGKDRFAGRYHRDSSALRASGYRVGAFSSWIEAIAVGLPSLFLAAVTWLGARMTAAGDITVGELVAVYGYVAMLATPIFFLIEGAQDINRGLVAARRVTRVLTLRPATTDHATTPCPPEPAALHDPTSGLTVHPGELLAIAAAHPADALAVADRLGRYTDSDATWGNEPLTAMPVAEVRRRVLVADNDAHLFAGTLRDTVTPGHAVTDEAIEHAIHTAAAGDVRTGLPDGLDSPVDAQGRDLSGGQRQRVRLTRALLADPEVLILVEPTSAVDAHTEAAIATRLREHRRDQTTVVVSTSPLLLDRADRVAYLLDGRVAATGTHTDLLERERGYRELAHRGEELVP</sequence>
<feature type="transmembrane region" description="Helical" evidence="5">
    <location>
        <begin position="33"/>
        <end position="55"/>
    </location>
</feature>
<dbReference type="Pfam" id="PF00664">
    <property type="entry name" value="ABC_membrane"/>
    <property type="match status" value="1"/>
</dbReference>
<dbReference type="PROSITE" id="PS50893">
    <property type="entry name" value="ABC_TRANSPORTER_2"/>
    <property type="match status" value="1"/>
</dbReference>
<evidence type="ECO:0000256" key="2">
    <source>
        <dbReference type="ARBA" id="ARBA00022692"/>
    </source>
</evidence>
<comment type="caution">
    <text evidence="8">The sequence shown here is derived from an EMBL/GenBank/DDBJ whole genome shotgun (WGS) entry which is preliminary data.</text>
</comment>
<dbReference type="InterPro" id="IPR036640">
    <property type="entry name" value="ABC1_TM_sf"/>
</dbReference>
<feature type="domain" description="ABC transmembrane type-1" evidence="7">
    <location>
        <begin position="35"/>
        <end position="315"/>
    </location>
</feature>
<dbReference type="InterPro" id="IPR039421">
    <property type="entry name" value="Type_1_exporter"/>
</dbReference>
<feature type="transmembrane region" description="Helical" evidence="5">
    <location>
        <begin position="67"/>
        <end position="90"/>
    </location>
</feature>
<dbReference type="EMBL" id="JAFFZE010000003">
    <property type="protein sequence ID" value="MCT2581694.1"/>
    <property type="molecule type" value="Genomic_DNA"/>
</dbReference>
<keyword evidence="3 5" id="KW-1133">Transmembrane helix</keyword>
<protein>
    <submittedName>
        <fullName evidence="8">ABC transporter ATP-binding protein</fullName>
    </submittedName>
</protein>
<evidence type="ECO:0000256" key="3">
    <source>
        <dbReference type="ARBA" id="ARBA00022989"/>
    </source>
</evidence>
<dbReference type="InterPro" id="IPR011527">
    <property type="entry name" value="ABC1_TM_dom"/>
</dbReference>